<evidence type="ECO:0000256" key="5">
    <source>
        <dbReference type="ARBA" id="ARBA00022692"/>
    </source>
</evidence>
<evidence type="ECO:0000256" key="2">
    <source>
        <dbReference type="ARBA" id="ARBA00009779"/>
    </source>
</evidence>
<evidence type="ECO:0000313" key="14">
    <source>
        <dbReference type="EMBL" id="HJD97416.1"/>
    </source>
</evidence>
<dbReference type="GO" id="GO:0005886">
    <property type="term" value="C:plasma membrane"/>
    <property type="evidence" value="ECO:0007669"/>
    <property type="project" value="UniProtKB-SubCell"/>
</dbReference>
<evidence type="ECO:0000256" key="11">
    <source>
        <dbReference type="ARBA" id="ARBA00023136"/>
    </source>
</evidence>
<dbReference type="EMBL" id="DYZA01000145">
    <property type="protein sequence ID" value="HJD97416.1"/>
    <property type="molecule type" value="Genomic_DNA"/>
</dbReference>
<feature type="binding site" evidence="12">
    <location>
        <position position="135"/>
    </location>
    <ligand>
        <name>Zn(2+)</name>
        <dbReference type="ChEBI" id="CHEBI:29105"/>
        <note>catalytic</note>
    </ligand>
</feature>
<evidence type="ECO:0000256" key="1">
    <source>
        <dbReference type="ARBA" id="ARBA00004651"/>
    </source>
</evidence>
<evidence type="ECO:0000256" key="6">
    <source>
        <dbReference type="ARBA" id="ARBA00022723"/>
    </source>
</evidence>
<dbReference type="PANTHER" id="PTHR43221:SF1">
    <property type="entry name" value="PROTEASE HTPX"/>
    <property type="match status" value="1"/>
</dbReference>
<dbReference type="InterPro" id="IPR022919">
    <property type="entry name" value="Pept_M48_protease_HtpX"/>
</dbReference>
<evidence type="ECO:0000256" key="7">
    <source>
        <dbReference type="ARBA" id="ARBA00022801"/>
    </source>
</evidence>
<feature type="domain" description="Peptidase M48" evidence="13">
    <location>
        <begin position="66"/>
        <end position="278"/>
    </location>
</feature>
<feature type="binding site" evidence="12">
    <location>
        <position position="205"/>
    </location>
    <ligand>
        <name>Zn(2+)</name>
        <dbReference type="ChEBI" id="CHEBI:29105"/>
        <note>catalytic</note>
    </ligand>
</feature>
<keyword evidence="5 12" id="KW-0812">Transmembrane</keyword>
<dbReference type="RefSeq" id="WP_304122472.1">
    <property type="nucleotide sequence ID" value="NZ_DYZA01000145.1"/>
</dbReference>
<feature type="transmembrane region" description="Helical" evidence="12">
    <location>
        <begin position="181"/>
        <end position="200"/>
    </location>
</feature>
<evidence type="ECO:0000256" key="4">
    <source>
        <dbReference type="ARBA" id="ARBA00022670"/>
    </source>
</evidence>
<proteinExistence type="inferred from homology"/>
<accession>A0A921DRU0</accession>
<evidence type="ECO:0000256" key="12">
    <source>
        <dbReference type="HAMAP-Rule" id="MF_00188"/>
    </source>
</evidence>
<keyword evidence="11 12" id="KW-0472">Membrane</keyword>
<keyword evidence="6 12" id="KW-0479">Metal-binding</keyword>
<dbReference type="GO" id="GO:0004222">
    <property type="term" value="F:metalloendopeptidase activity"/>
    <property type="evidence" value="ECO:0007669"/>
    <property type="project" value="UniProtKB-UniRule"/>
</dbReference>
<keyword evidence="10 12" id="KW-0482">Metalloprotease</keyword>
<feature type="transmembrane region" description="Helical" evidence="12">
    <location>
        <begin position="7"/>
        <end position="25"/>
    </location>
</feature>
<dbReference type="Gene3D" id="3.30.2010.10">
    <property type="entry name" value="Metalloproteases ('zincins'), catalytic domain"/>
    <property type="match status" value="1"/>
</dbReference>
<dbReference type="CDD" id="cd07336">
    <property type="entry name" value="M48B_HtpX_like"/>
    <property type="match status" value="1"/>
</dbReference>
<dbReference type="Pfam" id="PF01435">
    <property type="entry name" value="Peptidase_M48"/>
    <property type="match status" value="1"/>
</dbReference>
<comment type="caution">
    <text evidence="14">The sequence shown here is derived from an EMBL/GenBank/DDBJ whole genome shotgun (WGS) entry which is preliminary data.</text>
</comment>
<evidence type="ECO:0000256" key="3">
    <source>
        <dbReference type="ARBA" id="ARBA00022475"/>
    </source>
</evidence>
<comment type="subcellular location">
    <subcellularLocation>
        <location evidence="1 12">Cell membrane</location>
        <topology evidence="1 12">Multi-pass membrane protein</topology>
    </subcellularLocation>
</comment>
<comment type="cofactor">
    <cofactor evidence="12">
        <name>Zn(2+)</name>
        <dbReference type="ChEBI" id="CHEBI:29105"/>
    </cofactor>
    <text evidence="12">Binds 1 zinc ion per subunit.</text>
</comment>
<keyword evidence="7 12" id="KW-0378">Hydrolase</keyword>
<dbReference type="InterPro" id="IPR001915">
    <property type="entry name" value="Peptidase_M48"/>
</dbReference>
<reference evidence="14" key="1">
    <citation type="journal article" date="2021" name="PeerJ">
        <title>Extensive microbial diversity within the chicken gut microbiome revealed by metagenomics and culture.</title>
        <authorList>
            <person name="Gilroy R."/>
            <person name="Ravi A."/>
            <person name="Getino M."/>
            <person name="Pursley I."/>
            <person name="Horton D.L."/>
            <person name="Alikhan N.F."/>
            <person name="Baker D."/>
            <person name="Gharbi K."/>
            <person name="Hall N."/>
            <person name="Watson M."/>
            <person name="Adriaenssens E.M."/>
            <person name="Foster-Nyarko E."/>
            <person name="Jarju S."/>
            <person name="Secka A."/>
            <person name="Antonio M."/>
            <person name="Oren A."/>
            <person name="Chaudhuri R.R."/>
            <person name="La Ragione R."/>
            <person name="Hildebrand F."/>
            <person name="Pallen M.J."/>
        </authorList>
    </citation>
    <scope>NUCLEOTIDE SEQUENCE</scope>
    <source>
        <strain evidence="14">ChiGjej2B2-19336</strain>
    </source>
</reference>
<evidence type="ECO:0000256" key="10">
    <source>
        <dbReference type="ARBA" id="ARBA00023049"/>
    </source>
</evidence>
<evidence type="ECO:0000259" key="13">
    <source>
        <dbReference type="Pfam" id="PF01435"/>
    </source>
</evidence>
<dbReference type="PANTHER" id="PTHR43221">
    <property type="entry name" value="PROTEASE HTPX"/>
    <property type="match status" value="1"/>
</dbReference>
<organism evidence="14 15">
    <name type="scientific">Mailhella massiliensis</name>
    <dbReference type="NCBI Taxonomy" id="1903261"/>
    <lineage>
        <taxon>Bacteria</taxon>
        <taxon>Pseudomonadati</taxon>
        <taxon>Thermodesulfobacteriota</taxon>
        <taxon>Desulfovibrionia</taxon>
        <taxon>Desulfovibrionales</taxon>
        <taxon>Desulfovibrionaceae</taxon>
        <taxon>Mailhella</taxon>
    </lineage>
</organism>
<feature type="transmembrane region" description="Helical" evidence="12">
    <location>
        <begin position="141"/>
        <end position="161"/>
    </location>
</feature>
<dbReference type="GO" id="GO:0006508">
    <property type="term" value="P:proteolysis"/>
    <property type="evidence" value="ECO:0007669"/>
    <property type="project" value="UniProtKB-KW"/>
</dbReference>
<feature type="active site" evidence="12">
    <location>
        <position position="132"/>
    </location>
</feature>
<evidence type="ECO:0000256" key="8">
    <source>
        <dbReference type="ARBA" id="ARBA00022833"/>
    </source>
</evidence>
<gene>
    <name evidence="12" type="primary">htpX</name>
    <name evidence="14" type="ORF">K8W16_07205</name>
</gene>
<keyword evidence="4 12" id="KW-0645">Protease</keyword>
<reference evidence="14" key="2">
    <citation type="submission" date="2021-09" db="EMBL/GenBank/DDBJ databases">
        <authorList>
            <person name="Gilroy R."/>
        </authorList>
    </citation>
    <scope>NUCLEOTIDE SEQUENCE</scope>
    <source>
        <strain evidence="14">ChiGjej2B2-19336</strain>
    </source>
</reference>
<evidence type="ECO:0000256" key="9">
    <source>
        <dbReference type="ARBA" id="ARBA00022989"/>
    </source>
</evidence>
<dbReference type="GO" id="GO:0008270">
    <property type="term" value="F:zinc ion binding"/>
    <property type="evidence" value="ECO:0007669"/>
    <property type="project" value="UniProtKB-UniRule"/>
</dbReference>
<evidence type="ECO:0000313" key="15">
    <source>
        <dbReference type="Proteomes" id="UP000698963"/>
    </source>
</evidence>
<keyword evidence="8 12" id="KW-0862">Zinc</keyword>
<protein>
    <recommendedName>
        <fullName evidence="12">Protease HtpX homolog</fullName>
        <ecNumber evidence="12">3.4.24.-</ecNumber>
    </recommendedName>
</protein>
<keyword evidence="9 12" id="KW-1133">Transmembrane helix</keyword>
<comment type="similarity">
    <text evidence="2 12">Belongs to the peptidase M48B family.</text>
</comment>
<feature type="transmembrane region" description="Helical" evidence="12">
    <location>
        <begin position="31"/>
        <end position="48"/>
    </location>
</feature>
<dbReference type="HAMAP" id="MF_00188">
    <property type="entry name" value="Pept_M48_protease_HtpX"/>
    <property type="match status" value="1"/>
</dbReference>
<keyword evidence="3 12" id="KW-1003">Cell membrane</keyword>
<dbReference type="Proteomes" id="UP000698963">
    <property type="component" value="Unassembled WGS sequence"/>
</dbReference>
<dbReference type="AlphaFoldDB" id="A0A921DRU0"/>
<dbReference type="EC" id="3.4.24.-" evidence="12"/>
<name>A0A921DRU0_9BACT</name>
<sequence length="286" mass="30762">MTSQIKTLLLMAGLSAVLIVMGSALGGRQGILIALVFAVVMNIGSFWFSDKIVLSMYRAQELAPEDAPMVHGMVEELAHRAGVPKPKLYIVPQEAPNAFATGRDPEHGVIAVTEGIMRLLPPEQLRGVLAHEMAHIAHRDILIQTVAGVLASAITAIANMLQFSMIFGGSRDEEGNSNPLAAIAMMILGPLAAALIQMAISRRREYMADAAGASYCADPMALAGALNNLDAYSRHITMQANPATENMFIVSPLTGDSLRRMFSTHPPMEERIANLQEMARTGRYPG</sequence>
<feature type="binding site" evidence="12">
    <location>
        <position position="131"/>
    </location>
    <ligand>
        <name>Zn(2+)</name>
        <dbReference type="ChEBI" id="CHEBI:29105"/>
        <note>catalytic</note>
    </ligand>
</feature>
<dbReference type="InterPro" id="IPR050083">
    <property type="entry name" value="HtpX_protease"/>
</dbReference>